<dbReference type="AlphaFoldDB" id="A0A3A1Y347"/>
<comment type="catalytic activity">
    <reaction evidence="9 10">
        <text>D-gluconate + ATP = 6-phospho-D-gluconate + ADP + H(+)</text>
        <dbReference type="Rhea" id="RHEA:19433"/>
        <dbReference type="ChEBI" id="CHEBI:15378"/>
        <dbReference type="ChEBI" id="CHEBI:18391"/>
        <dbReference type="ChEBI" id="CHEBI:30616"/>
        <dbReference type="ChEBI" id="CHEBI:58759"/>
        <dbReference type="ChEBI" id="CHEBI:456216"/>
        <dbReference type="EC" id="2.7.1.12"/>
    </reaction>
</comment>
<dbReference type="GO" id="GO:0005737">
    <property type="term" value="C:cytoplasm"/>
    <property type="evidence" value="ECO:0007669"/>
    <property type="project" value="TreeGrafter"/>
</dbReference>
<dbReference type="OrthoDB" id="9795716at2"/>
<organism evidence="11 12">
    <name type="scientific">Psittacicella melopsittaci</name>
    <dbReference type="NCBI Taxonomy" id="2028576"/>
    <lineage>
        <taxon>Bacteria</taxon>
        <taxon>Pseudomonadati</taxon>
        <taxon>Pseudomonadota</taxon>
        <taxon>Gammaproteobacteria</taxon>
        <taxon>Pasteurellales</taxon>
        <taxon>Psittacicellaceae</taxon>
        <taxon>Psittacicella</taxon>
    </lineage>
</organism>
<dbReference type="InterPro" id="IPR006001">
    <property type="entry name" value="Therm_gnt_kin"/>
</dbReference>
<evidence type="ECO:0000256" key="10">
    <source>
        <dbReference type="RuleBase" id="RU363066"/>
    </source>
</evidence>
<dbReference type="NCBIfam" id="TIGR01313">
    <property type="entry name" value="therm_gnt_kin"/>
    <property type="match status" value="1"/>
</dbReference>
<dbReference type="GO" id="GO:0019521">
    <property type="term" value="P:D-gluconate metabolic process"/>
    <property type="evidence" value="ECO:0007669"/>
    <property type="project" value="UniProtKB-KW"/>
</dbReference>
<keyword evidence="8" id="KW-0311">Gluconate utilization</keyword>
<reference evidence="11 12" key="1">
    <citation type="submission" date="2017-08" db="EMBL/GenBank/DDBJ databases">
        <title>Reclassification of Bisgaard taxon 37 and 44.</title>
        <authorList>
            <person name="Christensen H."/>
        </authorList>
    </citation>
    <scope>NUCLEOTIDE SEQUENCE [LARGE SCALE GENOMIC DNA]</scope>
    <source>
        <strain evidence="11 12">B96_4</strain>
    </source>
</reference>
<sequence length="187" mass="20815">MAQNQVVILMGVSSTGKSSVGKAVADNLGIKFIDGDDLHPRANIIKMSSGRPLNDLDRAPWLERIRDAVFSLDNKHESGIIVCSALKQQYRDFIREGNPRVKFIHLHGDYDLILERLKQRSGHFMKANMLQSQFATLEMPVNETDVVQVEVDKSLPEVVQACCQILQGWINAEPQESCSSSSPNAPL</sequence>
<evidence type="ECO:0000313" key="12">
    <source>
        <dbReference type="Proteomes" id="UP000266258"/>
    </source>
</evidence>
<keyword evidence="6 10" id="KW-0418">Kinase</keyword>
<comment type="caution">
    <text evidence="11">The sequence shown here is derived from an EMBL/GenBank/DDBJ whole genome shotgun (WGS) entry which is preliminary data.</text>
</comment>
<evidence type="ECO:0000256" key="6">
    <source>
        <dbReference type="ARBA" id="ARBA00022777"/>
    </source>
</evidence>
<name>A0A3A1Y347_9GAMM</name>
<evidence type="ECO:0000256" key="9">
    <source>
        <dbReference type="ARBA" id="ARBA00048090"/>
    </source>
</evidence>
<comment type="pathway">
    <text evidence="1">Carbohydrate acid metabolism.</text>
</comment>
<evidence type="ECO:0000313" key="11">
    <source>
        <dbReference type="EMBL" id="RIY32653.1"/>
    </source>
</evidence>
<evidence type="ECO:0000256" key="1">
    <source>
        <dbReference type="ARBA" id="ARBA00004761"/>
    </source>
</evidence>
<dbReference type="InterPro" id="IPR031322">
    <property type="entry name" value="Shikimate/glucono_kinase"/>
</dbReference>
<dbReference type="GO" id="GO:0046316">
    <property type="term" value="F:gluconokinase activity"/>
    <property type="evidence" value="ECO:0007669"/>
    <property type="project" value="UniProtKB-EC"/>
</dbReference>
<dbReference type="Gene3D" id="3.40.50.300">
    <property type="entry name" value="P-loop containing nucleotide triphosphate hydrolases"/>
    <property type="match status" value="1"/>
</dbReference>
<comment type="similarity">
    <text evidence="2 10">Belongs to the gluconokinase GntK/GntV family.</text>
</comment>
<accession>A0A3A1Y347</accession>
<evidence type="ECO:0000256" key="2">
    <source>
        <dbReference type="ARBA" id="ARBA00008420"/>
    </source>
</evidence>
<evidence type="ECO:0000256" key="4">
    <source>
        <dbReference type="ARBA" id="ARBA00022679"/>
    </source>
</evidence>
<gene>
    <name evidence="11" type="primary">idnK</name>
    <name evidence="11" type="ORF">CJP74_03990</name>
</gene>
<evidence type="ECO:0000256" key="7">
    <source>
        <dbReference type="ARBA" id="ARBA00022840"/>
    </source>
</evidence>
<dbReference type="PANTHER" id="PTHR43442:SF3">
    <property type="entry name" value="GLUCONOKINASE-RELATED"/>
    <property type="match status" value="1"/>
</dbReference>
<dbReference type="GO" id="GO:0005524">
    <property type="term" value="F:ATP binding"/>
    <property type="evidence" value="ECO:0007669"/>
    <property type="project" value="UniProtKB-KW"/>
</dbReference>
<protein>
    <recommendedName>
        <fullName evidence="3 10">Gluconokinase</fullName>
        <ecNumber evidence="3 10">2.7.1.12</ecNumber>
    </recommendedName>
</protein>
<proteinExistence type="inferred from homology"/>
<evidence type="ECO:0000256" key="3">
    <source>
        <dbReference type="ARBA" id="ARBA00012054"/>
    </source>
</evidence>
<keyword evidence="12" id="KW-1185">Reference proteome</keyword>
<dbReference type="Proteomes" id="UP000266258">
    <property type="component" value="Unassembled WGS sequence"/>
</dbReference>
<dbReference type="EMBL" id="NRJH01000031">
    <property type="protein sequence ID" value="RIY32653.1"/>
    <property type="molecule type" value="Genomic_DNA"/>
</dbReference>
<dbReference type="FunFam" id="3.40.50.300:FF:000522">
    <property type="entry name" value="Gluconokinase"/>
    <property type="match status" value="1"/>
</dbReference>
<dbReference type="SUPFAM" id="SSF52540">
    <property type="entry name" value="P-loop containing nucleoside triphosphate hydrolases"/>
    <property type="match status" value="1"/>
</dbReference>
<evidence type="ECO:0000256" key="8">
    <source>
        <dbReference type="ARBA" id="ARBA00023064"/>
    </source>
</evidence>
<keyword evidence="7 10" id="KW-0067">ATP-binding</keyword>
<dbReference type="CDD" id="cd02021">
    <property type="entry name" value="GntK"/>
    <property type="match status" value="1"/>
</dbReference>
<dbReference type="RefSeq" id="WP_119496975.1">
    <property type="nucleotide sequence ID" value="NZ_NRJH01000031.1"/>
</dbReference>
<evidence type="ECO:0000256" key="5">
    <source>
        <dbReference type="ARBA" id="ARBA00022741"/>
    </source>
</evidence>
<keyword evidence="5 10" id="KW-0547">Nucleotide-binding</keyword>
<dbReference type="PANTHER" id="PTHR43442">
    <property type="entry name" value="GLUCONOKINASE-RELATED"/>
    <property type="match status" value="1"/>
</dbReference>
<dbReference type="EC" id="2.7.1.12" evidence="3 10"/>
<keyword evidence="4 10" id="KW-0808">Transferase</keyword>
<dbReference type="InterPro" id="IPR027417">
    <property type="entry name" value="P-loop_NTPase"/>
</dbReference>
<dbReference type="Pfam" id="PF01202">
    <property type="entry name" value="SKI"/>
    <property type="match status" value="1"/>
</dbReference>